<gene>
    <name evidence="2" type="ORF">GYMLUDRAFT_65440</name>
</gene>
<name>A0A0D0B7K3_9AGAR</name>
<feature type="region of interest" description="Disordered" evidence="1">
    <location>
        <begin position="95"/>
        <end position="114"/>
    </location>
</feature>
<keyword evidence="3" id="KW-1185">Reference proteome</keyword>
<proteinExistence type="predicted"/>
<dbReference type="Proteomes" id="UP000053593">
    <property type="component" value="Unassembled WGS sequence"/>
</dbReference>
<feature type="compositionally biased region" description="Basic and acidic residues" evidence="1">
    <location>
        <begin position="22"/>
        <end position="40"/>
    </location>
</feature>
<dbReference type="AlphaFoldDB" id="A0A0D0B7K3"/>
<feature type="region of interest" description="Disordered" evidence="1">
    <location>
        <begin position="1"/>
        <end position="54"/>
    </location>
</feature>
<protein>
    <submittedName>
        <fullName evidence="2">Uncharacterized protein</fullName>
    </submittedName>
</protein>
<organism evidence="2 3">
    <name type="scientific">Collybiopsis luxurians FD-317 M1</name>
    <dbReference type="NCBI Taxonomy" id="944289"/>
    <lineage>
        <taxon>Eukaryota</taxon>
        <taxon>Fungi</taxon>
        <taxon>Dikarya</taxon>
        <taxon>Basidiomycota</taxon>
        <taxon>Agaricomycotina</taxon>
        <taxon>Agaricomycetes</taxon>
        <taxon>Agaricomycetidae</taxon>
        <taxon>Agaricales</taxon>
        <taxon>Marasmiineae</taxon>
        <taxon>Omphalotaceae</taxon>
        <taxon>Collybiopsis</taxon>
        <taxon>Collybiopsis luxurians</taxon>
    </lineage>
</organism>
<sequence length="194" mass="21556">MTTGSSSGEGLCRPTAPDLLEADEHGQVGSEVRKIPEHKSQGSSNYNTNNNGNNSLIDLSDEQIAVIKQAEARLTPQQREQILRRVSIQVPARVAQNTERTPSGKGKSIDPGNWGAANLNEDDINLDVQKQIYESLQKPDILNNWQHFLKWQEDENNRIAAIKIAKDLEGQNAHKQPSVKIEETLDEPILSSSR</sequence>
<evidence type="ECO:0000313" key="2">
    <source>
        <dbReference type="EMBL" id="KIK50026.1"/>
    </source>
</evidence>
<feature type="compositionally biased region" description="Low complexity" evidence="1">
    <location>
        <begin position="41"/>
        <end position="54"/>
    </location>
</feature>
<accession>A0A0D0B7K3</accession>
<reference evidence="2 3" key="1">
    <citation type="submission" date="2014-04" db="EMBL/GenBank/DDBJ databases">
        <title>Evolutionary Origins and Diversification of the Mycorrhizal Mutualists.</title>
        <authorList>
            <consortium name="DOE Joint Genome Institute"/>
            <consortium name="Mycorrhizal Genomics Consortium"/>
            <person name="Kohler A."/>
            <person name="Kuo A."/>
            <person name="Nagy L.G."/>
            <person name="Floudas D."/>
            <person name="Copeland A."/>
            <person name="Barry K.W."/>
            <person name="Cichocki N."/>
            <person name="Veneault-Fourrey C."/>
            <person name="LaButti K."/>
            <person name="Lindquist E.A."/>
            <person name="Lipzen A."/>
            <person name="Lundell T."/>
            <person name="Morin E."/>
            <person name="Murat C."/>
            <person name="Riley R."/>
            <person name="Ohm R."/>
            <person name="Sun H."/>
            <person name="Tunlid A."/>
            <person name="Henrissat B."/>
            <person name="Grigoriev I.V."/>
            <person name="Hibbett D.S."/>
            <person name="Martin F."/>
        </authorList>
    </citation>
    <scope>NUCLEOTIDE SEQUENCE [LARGE SCALE GENOMIC DNA]</scope>
    <source>
        <strain evidence="2 3">FD-317 M1</strain>
    </source>
</reference>
<dbReference type="OrthoDB" id="3032433at2759"/>
<evidence type="ECO:0000313" key="3">
    <source>
        <dbReference type="Proteomes" id="UP000053593"/>
    </source>
</evidence>
<evidence type="ECO:0000256" key="1">
    <source>
        <dbReference type="SAM" id="MobiDB-lite"/>
    </source>
</evidence>
<feature type="region of interest" description="Disordered" evidence="1">
    <location>
        <begin position="169"/>
        <end position="194"/>
    </location>
</feature>
<dbReference type="HOGENOM" id="CLU_1402585_0_0_1"/>
<dbReference type="EMBL" id="KN834938">
    <property type="protein sequence ID" value="KIK50026.1"/>
    <property type="molecule type" value="Genomic_DNA"/>
</dbReference>